<dbReference type="OrthoDB" id="9788159at2"/>
<organism evidence="2 3">
    <name type="scientific">Streptococcus penaeicida</name>
    <dbReference type="NCBI Taxonomy" id="1765960"/>
    <lineage>
        <taxon>Bacteria</taxon>
        <taxon>Bacillati</taxon>
        <taxon>Bacillota</taxon>
        <taxon>Bacilli</taxon>
        <taxon>Lactobacillales</taxon>
        <taxon>Streptococcaceae</taxon>
        <taxon>Streptococcus</taxon>
    </lineage>
</organism>
<dbReference type="GO" id="GO:0032259">
    <property type="term" value="P:methylation"/>
    <property type="evidence" value="ECO:0007669"/>
    <property type="project" value="UniProtKB-KW"/>
</dbReference>
<evidence type="ECO:0000313" key="3">
    <source>
        <dbReference type="Proteomes" id="UP000235963"/>
    </source>
</evidence>
<dbReference type="EMBL" id="LOCM01000030">
    <property type="protein sequence ID" value="PND47209.1"/>
    <property type="molecule type" value="Genomic_DNA"/>
</dbReference>
<dbReference type="PANTHER" id="PTHR41313:SF1">
    <property type="entry name" value="DNA METHYLASE ADENINE-SPECIFIC DOMAIN-CONTAINING PROTEIN"/>
    <property type="match status" value="1"/>
</dbReference>
<dbReference type="GO" id="GO:0003677">
    <property type="term" value="F:DNA binding"/>
    <property type="evidence" value="ECO:0007669"/>
    <property type="project" value="InterPro"/>
</dbReference>
<dbReference type="AlphaFoldDB" id="A0A2N8LAM1"/>
<dbReference type="InterPro" id="IPR029063">
    <property type="entry name" value="SAM-dependent_MTases_sf"/>
</dbReference>
<dbReference type="InterPro" id="IPR052933">
    <property type="entry name" value="DNA_Protect_Modify"/>
</dbReference>
<accession>A0A2N8LAM1</accession>
<dbReference type="PIRSF" id="PIRSF026567">
    <property type="entry name" value="Adenine_mtase_bact_prd"/>
    <property type="match status" value="1"/>
</dbReference>
<keyword evidence="2" id="KW-0808">Transferase</keyword>
<feature type="domain" description="DNA methylase adenine-specific" evidence="1">
    <location>
        <begin position="71"/>
        <end position="295"/>
    </location>
</feature>
<name>A0A2N8LAM1_9STRE</name>
<evidence type="ECO:0000313" key="2">
    <source>
        <dbReference type="EMBL" id="PND47209.1"/>
    </source>
</evidence>
<dbReference type="SUPFAM" id="SSF53335">
    <property type="entry name" value="S-adenosyl-L-methionine-dependent methyltransferases"/>
    <property type="match status" value="1"/>
</dbReference>
<dbReference type="Pfam" id="PF02384">
    <property type="entry name" value="N6_Mtase"/>
    <property type="match status" value="1"/>
</dbReference>
<keyword evidence="3" id="KW-1185">Reference proteome</keyword>
<dbReference type="Gene3D" id="3.40.50.150">
    <property type="entry name" value="Vaccinia Virus protein VP39"/>
    <property type="match status" value="1"/>
</dbReference>
<keyword evidence="2" id="KW-0489">Methyltransferase</keyword>
<proteinExistence type="predicted"/>
<dbReference type="Proteomes" id="UP000235963">
    <property type="component" value="Unassembled WGS sequence"/>
</dbReference>
<dbReference type="PANTHER" id="PTHR41313">
    <property type="entry name" value="ADENINE-SPECIFIC METHYLTRANSFERASE"/>
    <property type="match status" value="1"/>
</dbReference>
<protein>
    <submittedName>
        <fullName evidence="2">Adenine methyltransferase</fullName>
    </submittedName>
</protein>
<gene>
    <name evidence="2" type="ORF">AT575_07980</name>
</gene>
<comment type="caution">
    <text evidence="2">The sequence shown here is derived from an EMBL/GenBank/DDBJ whole genome shotgun (WGS) entry which is preliminary data.</text>
</comment>
<dbReference type="InterPro" id="IPR003356">
    <property type="entry name" value="DNA_methylase_A-5"/>
</dbReference>
<evidence type="ECO:0000259" key="1">
    <source>
        <dbReference type="Pfam" id="PF02384"/>
    </source>
</evidence>
<dbReference type="InterPro" id="IPR016843">
    <property type="entry name" value="S-AdoMet-dep_Ade-MeTrfase_prd"/>
</dbReference>
<sequence>MNFEKIEKAFQLILENAQLIENDIKTNIYDALIEQNAYYLGAEGAKEEVFKNNIDLRALQLSQEEWRRAFQFVFIKASQTEKLQANHQFTPDSIGFIMLFLIEELMPAESIDLLEIGSGTGNLAQTLLNNSRKKIDYLGIELDDLLIDLSASIAEVIGSSAKFVQEDAVRPQVLKESDIILSDLPVGYYPNDEIAGRYQVASQDGHTYAHHLLMEQSLKYLKKNGYAIFLAPSNLLVSAQSDLLKKWLQGYAQIKAVITLPESLFGHPSNAKSIIVLQKNTEKSGETFVYPLTDLQTPETIQTFMEEFKKWKQDNVFS</sequence>
<dbReference type="CDD" id="cd02440">
    <property type="entry name" value="AdoMet_MTases"/>
    <property type="match status" value="1"/>
</dbReference>
<reference evidence="2 3" key="1">
    <citation type="submission" date="2015-12" db="EMBL/GenBank/DDBJ databases">
        <title>Streptococcus penaeicida sp. nov.</title>
        <authorList>
            <person name="Gomez-Gil B."/>
            <person name="Morales-Covarrubias M."/>
        </authorList>
    </citation>
    <scope>NUCLEOTIDE SEQUENCE [LARGE SCALE GENOMIC DNA]</scope>
    <source>
        <strain evidence="2 3">CAIM 1838</strain>
    </source>
</reference>
<dbReference type="RefSeq" id="WP_102777909.1">
    <property type="nucleotide sequence ID" value="NZ_CBCSGP010000004.1"/>
</dbReference>
<dbReference type="GO" id="GO:0008170">
    <property type="term" value="F:N-methyltransferase activity"/>
    <property type="evidence" value="ECO:0007669"/>
    <property type="project" value="InterPro"/>
</dbReference>